<keyword evidence="15 16" id="KW-0439">Lignin degradation</keyword>
<evidence type="ECO:0000256" key="11">
    <source>
        <dbReference type="ARBA" id="ARBA00022839"/>
    </source>
</evidence>
<evidence type="ECO:0000313" key="22">
    <source>
        <dbReference type="Proteomes" id="UP001408789"/>
    </source>
</evidence>
<dbReference type="GO" id="GO:0005507">
    <property type="term" value="F:copper ion binding"/>
    <property type="evidence" value="ECO:0007669"/>
    <property type="project" value="InterPro"/>
</dbReference>
<dbReference type="CDD" id="cd13875">
    <property type="entry name" value="CuRO_2_LCC_plant"/>
    <property type="match status" value="2"/>
</dbReference>
<evidence type="ECO:0000256" key="4">
    <source>
        <dbReference type="ARBA" id="ARBA00012297"/>
    </source>
</evidence>
<name>A0AAP0E0W1_9ASTR</name>
<evidence type="ECO:0000256" key="14">
    <source>
        <dbReference type="ARBA" id="ARBA00023180"/>
    </source>
</evidence>
<evidence type="ECO:0000256" key="10">
    <source>
        <dbReference type="ARBA" id="ARBA00022801"/>
    </source>
</evidence>
<comment type="caution">
    <text evidence="21">The sequence shown here is derived from an EMBL/GenBank/DDBJ whole genome shotgun (WGS) entry which is preliminary data.</text>
</comment>
<dbReference type="InterPro" id="IPR033138">
    <property type="entry name" value="Cu_oxidase_CS"/>
</dbReference>
<evidence type="ECO:0000259" key="19">
    <source>
        <dbReference type="Pfam" id="PF07731"/>
    </source>
</evidence>
<protein>
    <recommendedName>
        <fullName evidence="4 16">Laccase</fullName>
        <ecNumber evidence="4 16">1.10.3.2</ecNumber>
    </recommendedName>
    <alternativeName>
        <fullName evidence="16">Benzenediol:oxygen oxidoreductase</fullName>
    </alternativeName>
    <alternativeName>
        <fullName evidence="16">Diphenol oxidase</fullName>
    </alternativeName>
    <alternativeName>
        <fullName evidence="16">Urishiol oxidase</fullName>
    </alternativeName>
</protein>
<dbReference type="InterPro" id="IPR002355">
    <property type="entry name" value="Cu_oxidase_Cu_BS"/>
</dbReference>
<dbReference type="PANTHER" id="PTHR11709">
    <property type="entry name" value="MULTI-COPPER OXIDASE"/>
    <property type="match status" value="1"/>
</dbReference>
<dbReference type="InterPro" id="IPR017761">
    <property type="entry name" value="Laccase"/>
</dbReference>
<feature type="domain" description="Plastocyanin-like" evidence="19">
    <location>
        <begin position="978"/>
        <end position="1108"/>
    </location>
</feature>
<dbReference type="Pfam" id="PF00929">
    <property type="entry name" value="RNase_T"/>
    <property type="match status" value="1"/>
</dbReference>
<dbReference type="PROSITE" id="PS00080">
    <property type="entry name" value="MULTICOPPER_OXIDASE2"/>
    <property type="match status" value="2"/>
</dbReference>
<reference evidence="21 22" key="1">
    <citation type="submission" date="2024-04" db="EMBL/GenBank/DDBJ databases">
        <title>The reference genome of an endangered Asteraceae, Deinandra increscens subsp. villosa, native to the Central Coast of California.</title>
        <authorList>
            <person name="Guilliams M."/>
            <person name="Hasenstab-Lehman K."/>
            <person name="Meyer R."/>
            <person name="Mcevoy S."/>
        </authorList>
    </citation>
    <scope>NUCLEOTIDE SEQUENCE [LARGE SCALE GENOMIC DNA]</scope>
    <source>
        <tissue evidence="21">Leaf</tissue>
    </source>
</reference>
<evidence type="ECO:0000259" key="17">
    <source>
        <dbReference type="Pfam" id="PF00394"/>
    </source>
</evidence>
<dbReference type="InterPro" id="IPR022894">
    <property type="entry name" value="Oligoribonuclease"/>
</dbReference>
<dbReference type="SUPFAM" id="SSF53098">
    <property type="entry name" value="Ribonuclease H-like"/>
    <property type="match status" value="1"/>
</dbReference>
<dbReference type="Gene3D" id="2.60.40.420">
    <property type="entry name" value="Cupredoxins - blue copper proteins"/>
    <property type="match status" value="6"/>
</dbReference>
<evidence type="ECO:0000256" key="13">
    <source>
        <dbReference type="ARBA" id="ARBA00023008"/>
    </source>
</evidence>
<dbReference type="SUPFAM" id="SSF49503">
    <property type="entry name" value="Cupredoxins"/>
    <property type="match status" value="6"/>
</dbReference>
<comment type="similarity">
    <text evidence="3 16">Belongs to the multicopper oxidase family.</text>
</comment>
<dbReference type="GO" id="GO:0000175">
    <property type="term" value="F:3'-5'-RNA exonuclease activity"/>
    <property type="evidence" value="ECO:0007669"/>
    <property type="project" value="InterPro"/>
</dbReference>
<comment type="cofactor">
    <cofactor evidence="16">
        <name>Cu cation</name>
        <dbReference type="ChEBI" id="CHEBI:23378"/>
    </cofactor>
    <text evidence="16">Binds 4 Cu cations per monomer.</text>
</comment>
<dbReference type="Pfam" id="PF07732">
    <property type="entry name" value="Cu-oxidase_3"/>
    <property type="match status" value="2"/>
</dbReference>
<dbReference type="InterPro" id="IPR034288">
    <property type="entry name" value="CuRO_1_LCC"/>
</dbReference>
<feature type="domain" description="Exonuclease" evidence="18">
    <location>
        <begin position="2"/>
        <end position="114"/>
    </location>
</feature>
<dbReference type="Pfam" id="PF07731">
    <property type="entry name" value="Cu-oxidase_2"/>
    <property type="match status" value="2"/>
</dbReference>
<dbReference type="AlphaFoldDB" id="A0AAP0E0W1"/>
<keyword evidence="22" id="KW-1185">Reference proteome</keyword>
<keyword evidence="10" id="KW-0378">Hydrolase</keyword>
<dbReference type="GO" id="GO:0048046">
    <property type="term" value="C:apoplast"/>
    <property type="evidence" value="ECO:0007669"/>
    <property type="project" value="UniProtKB-SubCell"/>
</dbReference>
<dbReference type="CDD" id="cd13849">
    <property type="entry name" value="CuRO_1_LCC_plant"/>
    <property type="match status" value="1"/>
</dbReference>
<dbReference type="CDD" id="cd06135">
    <property type="entry name" value="Orn"/>
    <property type="match status" value="1"/>
</dbReference>
<dbReference type="InterPro" id="IPR036397">
    <property type="entry name" value="RNaseH_sf"/>
</dbReference>
<keyword evidence="6 16" id="KW-0964">Secreted</keyword>
<dbReference type="EMBL" id="JBCNJP010000002">
    <property type="protein sequence ID" value="KAK9080784.1"/>
    <property type="molecule type" value="Genomic_DNA"/>
</dbReference>
<keyword evidence="13 16" id="KW-0186">Copper</keyword>
<dbReference type="InterPro" id="IPR034285">
    <property type="entry name" value="CuRO_2_LCC"/>
</dbReference>
<evidence type="ECO:0000313" key="21">
    <source>
        <dbReference type="EMBL" id="KAK9080784.1"/>
    </source>
</evidence>
<evidence type="ECO:0000259" key="18">
    <source>
        <dbReference type="Pfam" id="PF00929"/>
    </source>
</evidence>
<evidence type="ECO:0000256" key="1">
    <source>
        <dbReference type="ARBA" id="ARBA00000349"/>
    </source>
</evidence>
<keyword evidence="12 16" id="KW-0560">Oxidoreductase</keyword>
<evidence type="ECO:0000256" key="7">
    <source>
        <dbReference type="ARBA" id="ARBA00022722"/>
    </source>
</evidence>
<evidence type="ECO:0000256" key="5">
    <source>
        <dbReference type="ARBA" id="ARBA00022523"/>
    </source>
</evidence>
<keyword evidence="9 16" id="KW-0677">Repeat</keyword>
<dbReference type="Pfam" id="PF00394">
    <property type="entry name" value="Cu-oxidase"/>
    <property type="match status" value="2"/>
</dbReference>
<dbReference type="FunFam" id="2.60.40.420:FF:000049">
    <property type="entry name" value="Laccase"/>
    <property type="match status" value="2"/>
</dbReference>
<feature type="domain" description="Plastocyanin-like" evidence="17">
    <location>
        <begin position="717"/>
        <end position="868"/>
    </location>
</feature>
<evidence type="ECO:0000256" key="8">
    <source>
        <dbReference type="ARBA" id="ARBA00022723"/>
    </source>
</evidence>
<dbReference type="CDD" id="cd13897">
    <property type="entry name" value="CuRO_3_LCC_plant"/>
    <property type="match status" value="2"/>
</dbReference>
<gene>
    <name evidence="21" type="ORF">SSX86_000542</name>
</gene>
<evidence type="ECO:0000256" key="3">
    <source>
        <dbReference type="ARBA" id="ARBA00010609"/>
    </source>
</evidence>
<dbReference type="InterPro" id="IPR011706">
    <property type="entry name" value="Cu-oxidase_C"/>
</dbReference>
<feature type="domain" description="Plastocyanin-like" evidence="20">
    <location>
        <begin position="130"/>
        <end position="193"/>
    </location>
</feature>
<keyword evidence="5 16" id="KW-0052">Apoplast</keyword>
<dbReference type="EC" id="1.10.3.2" evidence="4 16"/>
<keyword evidence="14" id="KW-0325">Glycoprotein</keyword>
<dbReference type="Proteomes" id="UP001408789">
    <property type="component" value="Unassembled WGS sequence"/>
</dbReference>
<dbReference type="InterPro" id="IPR012337">
    <property type="entry name" value="RNaseH-like_sf"/>
</dbReference>
<dbReference type="InterPro" id="IPR045087">
    <property type="entry name" value="Cu-oxidase_fam"/>
</dbReference>
<dbReference type="PROSITE" id="PS00079">
    <property type="entry name" value="MULTICOPPER_OXIDASE1"/>
    <property type="match status" value="1"/>
</dbReference>
<keyword evidence="7" id="KW-0540">Nuclease</keyword>
<dbReference type="InterPro" id="IPR001117">
    <property type="entry name" value="Cu-oxidase_2nd"/>
</dbReference>
<evidence type="ECO:0000256" key="15">
    <source>
        <dbReference type="ARBA" id="ARBA00023185"/>
    </source>
</evidence>
<dbReference type="Gene3D" id="3.30.420.10">
    <property type="entry name" value="Ribonuclease H-like superfamily/Ribonuclease H"/>
    <property type="match status" value="1"/>
</dbReference>
<dbReference type="GO" id="GO:0003676">
    <property type="term" value="F:nucleic acid binding"/>
    <property type="evidence" value="ECO:0007669"/>
    <property type="project" value="InterPro"/>
</dbReference>
<accession>A0AAP0E0W1</accession>
<evidence type="ECO:0000256" key="9">
    <source>
        <dbReference type="ARBA" id="ARBA00022737"/>
    </source>
</evidence>
<dbReference type="InterPro" id="IPR013520">
    <property type="entry name" value="Ribonucl_H"/>
</dbReference>
<feature type="domain" description="Plastocyanin-like" evidence="17">
    <location>
        <begin position="206"/>
        <end position="357"/>
    </location>
</feature>
<dbReference type="InterPro" id="IPR008972">
    <property type="entry name" value="Cupredoxin"/>
</dbReference>
<organism evidence="21 22">
    <name type="scientific">Deinandra increscens subsp. villosa</name>
    <dbReference type="NCBI Taxonomy" id="3103831"/>
    <lineage>
        <taxon>Eukaryota</taxon>
        <taxon>Viridiplantae</taxon>
        <taxon>Streptophyta</taxon>
        <taxon>Embryophyta</taxon>
        <taxon>Tracheophyta</taxon>
        <taxon>Spermatophyta</taxon>
        <taxon>Magnoliopsida</taxon>
        <taxon>eudicotyledons</taxon>
        <taxon>Gunneridae</taxon>
        <taxon>Pentapetalae</taxon>
        <taxon>asterids</taxon>
        <taxon>campanulids</taxon>
        <taxon>Asterales</taxon>
        <taxon>Asteraceae</taxon>
        <taxon>Asteroideae</taxon>
        <taxon>Heliantheae alliance</taxon>
        <taxon>Madieae</taxon>
        <taxon>Madiinae</taxon>
        <taxon>Deinandra</taxon>
    </lineage>
</organism>
<proteinExistence type="inferred from homology"/>
<keyword evidence="11" id="KW-0269">Exonuclease</keyword>
<evidence type="ECO:0000256" key="6">
    <source>
        <dbReference type="ARBA" id="ARBA00022525"/>
    </source>
</evidence>
<evidence type="ECO:0000259" key="20">
    <source>
        <dbReference type="Pfam" id="PF07732"/>
    </source>
</evidence>
<dbReference type="NCBIfam" id="NF003765">
    <property type="entry name" value="PRK05359.1"/>
    <property type="match status" value="1"/>
</dbReference>
<dbReference type="InterPro" id="IPR011707">
    <property type="entry name" value="Cu-oxidase-like_N"/>
</dbReference>
<feature type="domain" description="Plastocyanin-like" evidence="20">
    <location>
        <begin position="591"/>
        <end position="704"/>
    </location>
</feature>
<feature type="domain" description="Plastocyanin-like" evidence="19">
    <location>
        <begin position="467"/>
        <end position="589"/>
    </location>
</feature>
<evidence type="ECO:0000256" key="16">
    <source>
        <dbReference type="RuleBase" id="RU361119"/>
    </source>
</evidence>
<dbReference type="PANTHER" id="PTHR11709:SF520">
    <property type="entry name" value="LACCASE"/>
    <property type="match status" value="1"/>
</dbReference>
<evidence type="ECO:0000256" key="2">
    <source>
        <dbReference type="ARBA" id="ARBA00004271"/>
    </source>
</evidence>
<keyword evidence="8 16" id="KW-0479">Metal-binding</keyword>
<comment type="function">
    <text evidence="16">Lignin degradation and detoxification of lignin-derived products.</text>
</comment>
<sequence length="1125" mass="126940">MGEWCQNHHAASGLTERVIQSTISEKEAEQQVLEFVKSHVGTYTPMLAGNSVYVDFMFLKKYMPDLASLFSHVVVDVSSINALCARWFPGDKKKAPKKEKKHRAMDDIKESIAELKYYKEHVFKPLKSKKHGVKQHRNPWSDGPEYITQCPIQPGDSFNYKIIFTVEEGTLWWHAHSDWSRATVHGAIVVYPEPGTRYPFPEPHQEVPIIFGEWWKRDVMEVLQEFLASGGAPRDSDAYTINGQPGDFYPCSSQATFKLNVKHGKRYLLRMVNAAMNEVLFFAIANHSLTVVGADSIYTKPFTKEYVVIAPGQTLDCMFEANQVQPGARYYMAARAYSSATGLTFDNTTTTGILQYDDGGGSGPKINFPILPSLPYYNDTTAAFDFLGSLRGMEPPLFPLSEYDMRIISTVSINTFPCKNNSCAGPNGTRLAASMNNISFQSPSIDILEAYYYHINGVFGTQFPRVPPLYFNFTDTNLPVILETPKRATQVRVIEYDTIVEVVFQGTTLVAGLDHPMHLHGFNFFIVGWGFGNFDEKKDPLSYNLVDPPFRNTVLVPINGWAAIRFKASNPGVWFMHCHLERHLTWGMETVKEASYTRLCETKSILTVNGQFPGPALYVRKGDTIYVKVHNNGRYNITIHWHGVKQHRNPWSDGPEYITQCPIQPGDSFNYKIIFTVEEGTLWWHAHSDWSRATVHGAIVVYPEPGTRYPFPEPHQEVPIIFGEWWKRDVMEVLQEFVASGGAPRDSDAYTINGQPGDFYPCSSQATFKLNVKRGKRYLLRMVNAAMNEVLFFAIANHSLTVVGADSIYTKPFTKEYVVIAPGQTLDCMFEANQVRPGGRYYMTARAYSSATGLTFDNTTTTGILQYDDGGGSGPKNNFPILPSLPYYNDTTAAFDFLGSLRGMEPPLFPLNEYDMRIISTVSINTFPCKNNSCAGPNGTRLAASMNNISFQSPSIDILEAYYYHINGVFGTQFPRVPPLYFNFTDTNLPVILETPKRATQVRVIEYNTIVEVVFQGTTLVAGLDHPMHLHGFNFFIVGWGFGNFDEKKDPLSYNLVDPPFRNTVLVPINGWAAIRFKASNPGVWFMHCHLERHLTWGMETVFIVKNGKQIDESMLPRPVHMPQC</sequence>
<dbReference type="GO" id="GO:0046274">
    <property type="term" value="P:lignin catabolic process"/>
    <property type="evidence" value="ECO:0007669"/>
    <property type="project" value="UniProtKB-KW"/>
</dbReference>
<comment type="subcellular location">
    <subcellularLocation>
        <location evidence="2 16">Secreted</location>
        <location evidence="2 16">Extracellular space</location>
        <location evidence="2 16">Apoplast</location>
    </subcellularLocation>
</comment>
<dbReference type="GO" id="GO:0052716">
    <property type="term" value="F:hydroquinone:oxygen oxidoreductase activity"/>
    <property type="evidence" value="ECO:0007669"/>
    <property type="project" value="UniProtKB-EC"/>
</dbReference>
<dbReference type="NCBIfam" id="TIGR03389">
    <property type="entry name" value="laccase"/>
    <property type="match status" value="2"/>
</dbReference>
<comment type="catalytic activity">
    <reaction evidence="1 16">
        <text>4 hydroquinone + O2 = 4 benzosemiquinone + 2 H2O</text>
        <dbReference type="Rhea" id="RHEA:11276"/>
        <dbReference type="ChEBI" id="CHEBI:15377"/>
        <dbReference type="ChEBI" id="CHEBI:15379"/>
        <dbReference type="ChEBI" id="CHEBI:17594"/>
        <dbReference type="ChEBI" id="CHEBI:17977"/>
        <dbReference type="EC" id="1.10.3.2"/>
    </reaction>
</comment>
<dbReference type="InterPro" id="IPR034289">
    <property type="entry name" value="CuRO_3_LCC"/>
</dbReference>
<evidence type="ECO:0000256" key="12">
    <source>
        <dbReference type="ARBA" id="ARBA00023002"/>
    </source>
</evidence>